<name>A0A5J5ASC1_9ASTE</name>
<dbReference type="AlphaFoldDB" id="A0A5J5ASC1"/>
<accession>A0A5J5ASC1</accession>
<evidence type="ECO:0000313" key="2">
    <source>
        <dbReference type="Proteomes" id="UP000325577"/>
    </source>
</evidence>
<keyword evidence="2" id="KW-1185">Reference proteome</keyword>
<reference evidence="1 2" key="1">
    <citation type="submission" date="2019-09" db="EMBL/GenBank/DDBJ databases">
        <title>A chromosome-level genome assembly of the Chinese tupelo Nyssa sinensis.</title>
        <authorList>
            <person name="Yang X."/>
            <person name="Kang M."/>
            <person name="Yang Y."/>
            <person name="Xiong H."/>
            <person name="Wang M."/>
            <person name="Zhang Z."/>
            <person name="Wang Z."/>
            <person name="Wu H."/>
            <person name="Ma T."/>
            <person name="Liu J."/>
            <person name="Xi Z."/>
        </authorList>
    </citation>
    <scope>NUCLEOTIDE SEQUENCE [LARGE SCALE GENOMIC DNA]</scope>
    <source>
        <strain evidence="1">J267</strain>
        <tissue evidence="1">Leaf</tissue>
    </source>
</reference>
<gene>
    <name evidence="1" type="ORF">F0562_032320</name>
</gene>
<dbReference type="Proteomes" id="UP000325577">
    <property type="component" value="Linkage Group LG19"/>
</dbReference>
<organism evidence="1 2">
    <name type="scientific">Nyssa sinensis</name>
    <dbReference type="NCBI Taxonomy" id="561372"/>
    <lineage>
        <taxon>Eukaryota</taxon>
        <taxon>Viridiplantae</taxon>
        <taxon>Streptophyta</taxon>
        <taxon>Embryophyta</taxon>
        <taxon>Tracheophyta</taxon>
        <taxon>Spermatophyta</taxon>
        <taxon>Magnoliopsida</taxon>
        <taxon>eudicotyledons</taxon>
        <taxon>Gunneridae</taxon>
        <taxon>Pentapetalae</taxon>
        <taxon>asterids</taxon>
        <taxon>Cornales</taxon>
        <taxon>Nyssaceae</taxon>
        <taxon>Nyssa</taxon>
    </lineage>
</organism>
<protein>
    <submittedName>
        <fullName evidence="1">Uncharacterized protein</fullName>
    </submittedName>
</protein>
<dbReference type="EMBL" id="CM018042">
    <property type="protein sequence ID" value="KAA8532287.1"/>
    <property type="molecule type" value="Genomic_DNA"/>
</dbReference>
<sequence length="103" mass="11400">MSGEAHPVDVPASRADAFPRDPSCFDLFLPQINNDGDLVAFIAKYQDTFPDDVIVNLGSEQSSGVPYSSECFIKFHPLVNANPLPHEYSKAELSRAFVIKDRD</sequence>
<evidence type="ECO:0000313" key="1">
    <source>
        <dbReference type="EMBL" id="KAA8532287.1"/>
    </source>
</evidence>
<proteinExistence type="predicted"/>